<evidence type="ECO:0000259" key="11">
    <source>
        <dbReference type="PROSITE" id="PS50113"/>
    </source>
</evidence>
<evidence type="ECO:0000256" key="8">
    <source>
        <dbReference type="ARBA" id="ARBA00023012"/>
    </source>
</evidence>
<dbReference type="InterPro" id="IPR035965">
    <property type="entry name" value="PAS-like_dom_sf"/>
</dbReference>
<dbReference type="CDD" id="cd00130">
    <property type="entry name" value="PAS"/>
    <property type="match status" value="1"/>
</dbReference>
<dbReference type="PANTHER" id="PTHR43065">
    <property type="entry name" value="SENSOR HISTIDINE KINASE"/>
    <property type="match status" value="1"/>
</dbReference>
<keyword evidence="7" id="KW-0067">ATP-binding</keyword>
<protein>
    <recommendedName>
        <fullName evidence="2">histidine kinase</fullName>
        <ecNumber evidence="2">2.7.13.3</ecNumber>
    </recommendedName>
</protein>
<keyword evidence="8" id="KW-0902">Two-component regulatory system</keyword>
<evidence type="ECO:0000256" key="6">
    <source>
        <dbReference type="ARBA" id="ARBA00022777"/>
    </source>
</evidence>
<dbReference type="Proteomes" id="UP000320390">
    <property type="component" value="Chromosome"/>
</dbReference>
<dbReference type="PROSITE" id="PS50109">
    <property type="entry name" value="HIS_KIN"/>
    <property type="match status" value="1"/>
</dbReference>
<keyword evidence="4 12" id="KW-0808">Transferase</keyword>
<dbReference type="Gene3D" id="3.30.450.20">
    <property type="entry name" value="PAS domain"/>
    <property type="match status" value="2"/>
</dbReference>
<dbReference type="Pfam" id="PF02518">
    <property type="entry name" value="HATPase_c"/>
    <property type="match status" value="1"/>
</dbReference>
<evidence type="ECO:0000256" key="1">
    <source>
        <dbReference type="ARBA" id="ARBA00000085"/>
    </source>
</evidence>
<dbReference type="PROSITE" id="PS50112">
    <property type="entry name" value="PAS"/>
    <property type="match status" value="2"/>
</dbReference>
<dbReference type="Pfam" id="PF00989">
    <property type="entry name" value="PAS"/>
    <property type="match status" value="1"/>
</dbReference>
<dbReference type="InterPro" id="IPR036097">
    <property type="entry name" value="HisK_dim/P_sf"/>
</dbReference>
<keyword evidence="5" id="KW-0547">Nucleotide-binding</keyword>
<dbReference type="GO" id="GO:0000155">
    <property type="term" value="F:phosphorelay sensor kinase activity"/>
    <property type="evidence" value="ECO:0007669"/>
    <property type="project" value="InterPro"/>
</dbReference>
<evidence type="ECO:0000256" key="5">
    <source>
        <dbReference type="ARBA" id="ARBA00022741"/>
    </source>
</evidence>
<dbReference type="InterPro" id="IPR036890">
    <property type="entry name" value="HATPase_C_sf"/>
</dbReference>
<keyword evidence="6" id="KW-0418">Kinase</keyword>
<evidence type="ECO:0000259" key="9">
    <source>
        <dbReference type="PROSITE" id="PS50109"/>
    </source>
</evidence>
<dbReference type="Pfam" id="PF00512">
    <property type="entry name" value="HisKA"/>
    <property type="match status" value="1"/>
</dbReference>
<feature type="domain" description="PAS" evidence="10">
    <location>
        <begin position="9"/>
        <end position="79"/>
    </location>
</feature>
<organism evidence="12 13">
    <name type="scientific">Saltatorellus ferox</name>
    <dbReference type="NCBI Taxonomy" id="2528018"/>
    <lineage>
        <taxon>Bacteria</taxon>
        <taxon>Pseudomonadati</taxon>
        <taxon>Planctomycetota</taxon>
        <taxon>Planctomycetia</taxon>
        <taxon>Planctomycetia incertae sedis</taxon>
        <taxon>Saltatorellus</taxon>
    </lineage>
</organism>
<evidence type="ECO:0000256" key="7">
    <source>
        <dbReference type="ARBA" id="ARBA00022840"/>
    </source>
</evidence>
<evidence type="ECO:0000313" key="13">
    <source>
        <dbReference type="Proteomes" id="UP000320390"/>
    </source>
</evidence>
<dbReference type="SMART" id="SM00387">
    <property type="entry name" value="HATPase_c"/>
    <property type="match status" value="1"/>
</dbReference>
<dbReference type="InterPro" id="IPR004358">
    <property type="entry name" value="Sig_transdc_His_kin-like_C"/>
</dbReference>
<dbReference type="InterPro" id="IPR013767">
    <property type="entry name" value="PAS_fold"/>
</dbReference>
<sequence length="521" mass="55804">MDSGWAHSKIELLDALLEGLIDAVIVIDAFGAIQRASRSVEAHFGWTASELEGQNIKVLVPEPHHSNHDAYLERFRKTGKTWILGTVREFEVVRKDGSHVMCELSVSEIPSDGARGALYCGSFRDVTDRTRARQALRRSEAKFRGVFEHENQIVLLLDEDGLVTEANAPALARIGVLPGAVIGLPLHEAPFWSSLPGNRDAVARALEAARQSGLAITRANVCIPHALAGQGKAADSMGAGRSVPADPVGLCHGALPYSHEVSVRVVPSASDGAPSAIVEVRDITDLVESERRESAVIRSLARVGEESAVLAHELRSPVSALELALKAVGRHLGEEDNAILVELAARMRRLEELLNRTLRFSRPLELRLEEITPGAAFGAALNHEAAAIKKGSYRAIVSVEPGTPSLLADPAALNDLLSNLVRNAVEAQPGGGSISLLARPSPTAPGMVRLSVTDEGPGIPESEREAMFRLFRTEKEDGTGLGLALVRKIADEHSATVRLTTGEHGHGLSVILDWPTAPHSH</sequence>
<feature type="domain" description="PAS" evidence="10">
    <location>
        <begin position="139"/>
        <end position="183"/>
    </location>
</feature>
<dbReference type="Gene3D" id="1.10.287.130">
    <property type="match status" value="1"/>
</dbReference>
<evidence type="ECO:0000256" key="3">
    <source>
        <dbReference type="ARBA" id="ARBA00022553"/>
    </source>
</evidence>
<dbReference type="SMART" id="SM00388">
    <property type="entry name" value="HisKA"/>
    <property type="match status" value="1"/>
</dbReference>
<dbReference type="InterPro" id="IPR000014">
    <property type="entry name" value="PAS"/>
</dbReference>
<dbReference type="PROSITE" id="PS50113">
    <property type="entry name" value="PAC"/>
    <property type="match status" value="1"/>
</dbReference>
<dbReference type="EC" id="2.7.13.3" evidence="2"/>
<evidence type="ECO:0000313" key="12">
    <source>
        <dbReference type="EMBL" id="QDV06458.1"/>
    </source>
</evidence>
<dbReference type="GO" id="GO:0006355">
    <property type="term" value="P:regulation of DNA-templated transcription"/>
    <property type="evidence" value="ECO:0007669"/>
    <property type="project" value="InterPro"/>
</dbReference>
<dbReference type="InterPro" id="IPR000700">
    <property type="entry name" value="PAS-assoc_C"/>
</dbReference>
<dbReference type="PRINTS" id="PR00344">
    <property type="entry name" value="BCTRLSENSOR"/>
</dbReference>
<feature type="domain" description="PAC" evidence="11">
    <location>
        <begin position="86"/>
        <end position="138"/>
    </location>
</feature>
<dbReference type="EMBL" id="CP036434">
    <property type="protein sequence ID" value="QDV06458.1"/>
    <property type="molecule type" value="Genomic_DNA"/>
</dbReference>
<dbReference type="SUPFAM" id="SSF47384">
    <property type="entry name" value="Homodimeric domain of signal transducing histidine kinase"/>
    <property type="match status" value="1"/>
</dbReference>
<dbReference type="RefSeq" id="WP_145196659.1">
    <property type="nucleotide sequence ID" value="NZ_CP036434.1"/>
</dbReference>
<keyword evidence="13" id="KW-1185">Reference proteome</keyword>
<dbReference type="Gene3D" id="3.30.565.10">
    <property type="entry name" value="Histidine kinase-like ATPase, C-terminal domain"/>
    <property type="match status" value="1"/>
</dbReference>
<dbReference type="CDD" id="cd00082">
    <property type="entry name" value="HisKA"/>
    <property type="match status" value="1"/>
</dbReference>
<dbReference type="InterPro" id="IPR003661">
    <property type="entry name" value="HisK_dim/P_dom"/>
</dbReference>
<accession>A0A518EQU1</accession>
<reference evidence="12 13" key="1">
    <citation type="submission" date="2019-02" db="EMBL/GenBank/DDBJ databases">
        <title>Deep-cultivation of Planctomycetes and their phenomic and genomic characterization uncovers novel biology.</title>
        <authorList>
            <person name="Wiegand S."/>
            <person name="Jogler M."/>
            <person name="Boedeker C."/>
            <person name="Pinto D."/>
            <person name="Vollmers J."/>
            <person name="Rivas-Marin E."/>
            <person name="Kohn T."/>
            <person name="Peeters S.H."/>
            <person name="Heuer A."/>
            <person name="Rast P."/>
            <person name="Oberbeckmann S."/>
            <person name="Bunk B."/>
            <person name="Jeske O."/>
            <person name="Meyerdierks A."/>
            <person name="Storesund J.E."/>
            <person name="Kallscheuer N."/>
            <person name="Luecker S."/>
            <person name="Lage O.M."/>
            <person name="Pohl T."/>
            <person name="Merkel B.J."/>
            <person name="Hornburger P."/>
            <person name="Mueller R.-W."/>
            <person name="Bruemmer F."/>
            <person name="Labrenz M."/>
            <person name="Spormann A.M."/>
            <person name="Op den Camp H."/>
            <person name="Overmann J."/>
            <person name="Amann R."/>
            <person name="Jetten M.S.M."/>
            <person name="Mascher T."/>
            <person name="Medema M.H."/>
            <person name="Devos D.P."/>
            <person name="Kaster A.-K."/>
            <person name="Ovreas L."/>
            <person name="Rohde M."/>
            <person name="Galperin M.Y."/>
            <person name="Jogler C."/>
        </authorList>
    </citation>
    <scope>NUCLEOTIDE SEQUENCE [LARGE SCALE GENOMIC DNA]</scope>
    <source>
        <strain evidence="12 13">Poly30</strain>
    </source>
</reference>
<dbReference type="GO" id="GO:0005524">
    <property type="term" value="F:ATP binding"/>
    <property type="evidence" value="ECO:0007669"/>
    <property type="project" value="UniProtKB-KW"/>
</dbReference>
<dbReference type="OrthoDB" id="236031at2"/>
<dbReference type="InterPro" id="IPR003594">
    <property type="entry name" value="HATPase_dom"/>
</dbReference>
<keyword evidence="3" id="KW-0597">Phosphoprotein</keyword>
<name>A0A518EQU1_9BACT</name>
<gene>
    <name evidence="12" type="primary">fixL_1</name>
    <name evidence="12" type="ORF">Poly30_19680</name>
</gene>
<dbReference type="InterPro" id="IPR005467">
    <property type="entry name" value="His_kinase_dom"/>
</dbReference>
<dbReference type="SUPFAM" id="SSF55785">
    <property type="entry name" value="PYP-like sensor domain (PAS domain)"/>
    <property type="match status" value="2"/>
</dbReference>
<comment type="catalytic activity">
    <reaction evidence="1">
        <text>ATP + protein L-histidine = ADP + protein N-phospho-L-histidine.</text>
        <dbReference type="EC" id="2.7.13.3"/>
    </reaction>
</comment>
<dbReference type="SMART" id="SM00091">
    <property type="entry name" value="PAS"/>
    <property type="match status" value="2"/>
</dbReference>
<evidence type="ECO:0000256" key="2">
    <source>
        <dbReference type="ARBA" id="ARBA00012438"/>
    </source>
</evidence>
<dbReference type="Pfam" id="PF13426">
    <property type="entry name" value="PAS_9"/>
    <property type="match status" value="1"/>
</dbReference>
<proteinExistence type="predicted"/>
<feature type="domain" description="Histidine kinase" evidence="9">
    <location>
        <begin position="309"/>
        <end position="518"/>
    </location>
</feature>
<dbReference type="PANTHER" id="PTHR43065:SF10">
    <property type="entry name" value="PEROXIDE STRESS-ACTIVATED HISTIDINE KINASE MAK3"/>
    <property type="match status" value="1"/>
</dbReference>
<evidence type="ECO:0000256" key="4">
    <source>
        <dbReference type="ARBA" id="ARBA00022679"/>
    </source>
</evidence>
<evidence type="ECO:0000259" key="10">
    <source>
        <dbReference type="PROSITE" id="PS50112"/>
    </source>
</evidence>
<dbReference type="AlphaFoldDB" id="A0A518EQU1"/>
<dbReference type="SUPFAM" id="SSF55874">
    <property type="entry name" value="ATPase domain of HSP90 chaperone/DNA topoisomerase II/histidine kinase"/>
    <property type="match status" value="1"/>
</dbReference>
<dbReference type="NCBIfam" id="TIGR00229">
    <property type="entry name" value="sensory_box"/>
    <property type="match status" value="1"/>
</dbReference>